<organism evidence="1 2">
    <name type="scientific">Planoprotostelium fungivorum</name>
    <dbReference type="NCBI Taxonomy" id="1890364"/>
    <lineage>
        <taxon>Eukaryota</taxon>
        <taxon>Amoebozoa</taxon>
        <taxon>Evosea</taxon>
        <taxon>Variosea</taxon>
        <taxon>Cavosteliida</taxon>
        <taxon>Cavosteliaceae</taxon>
        <taxon>Planoprotostelium</taxon>
    </lineage>
</organism>
<keyword evidence="2" id="KW-1185">Reference proteome</keyword>
<dbReference type="AlphaFoldDB" id="A0A2P6NIV2"/>
<protein>
    <submittedName>
        <fullName evidence="1">Uncharacterized protein</fullName>
    </submittedName>
</protein>
<reference evidence="1 2" key="1">
    <citation type="journal article" date="2018" name="Genome Biol. Evol.">
        <title>Multiple Roots of Fruiting Body Formation in Amoebozoa.</title>
        <authorList>
            <person name="Hillmann F."/>
            <person name="Forbes G."/>
            <person name="Novohradska S."/>
            <person name="Ferling I."/>
            <person name="Riege K."/>
            <person name="Groth M."/>
            <person name="Westermann M."/>
            <person name="Marz M."/>
            <person name="Spaller T."/>
            <person name="Winckler T."/>
            <person name="Schaap P."/>
            <person name="Glockner G."/>
        </authorList>
    </citation>
    <scope>NUCLEOTIDE SEQUENCE [LARGE SCALE GENOMIC DNA]</scope>
    <source>
        <strain evidence="1 2">Jena</strain>
    </source>
</reference>
<dbReference type="InParanoid" id="A0A2P6NIV2"/>
<dbReference type="EMBL" id="MDYQ01000073">
    <property type="protein sequence ID" value="PRP83893.1"/>
    <property type="molecule type" value="Genomic_DNA"/>
</dbReference>
<evidence type="ECO:0000313" key="2">
    <source>
        <dbReference type="Proteomes" id="UP000241769"/>
    </source>
</evidence>
<sequence length="131" mass="15192">MSNTIAVSKSYPFVTSSGSPRSYPIVYLSNTSDAQILFAALLVRPSQVEVEGDLPWHLLAAIESPWKLNSRNEEIAYTKPQNPYGMSFLRVFITKRGFRRRKQRFRGSIFHRFIECIYQYLSVSPHPPYHH</sequence>
<comment type="caution">
    <text evidence="1">The sequence shown here is derived from an EMBL/GenBank/DDBJ whole genome shotgun (WGS) entry which is preliminary data.</text>
</comment>
<name>A0A2P6NIV2_9EUKA</name>
<evidence type="ECO:0000313" key="1">
    <source>
        <dbReference type="EMBL" id="PRP83893.1"/>
    </source>
</evidence>
<accession>A0A2P6NIV2</accession>
<gene>
    <name evidence="1" type="ORF">PROFUN_08830</name>
</gene>
<dbReference type="Proteomes" id="UP000241769">
    <property type="component" value="Unassembled WGS sequence"/>
</dbReference>
<proteinExistence type="predicted"/>